<evidence type="ECO:0000256" key="1">
    <source>
        <dbReference type="ARBA" id="ARBA00022553"/>
    </source>
</evidence>
<evidence type="ECO:0000256" key="2">
    <source>
        <dbReference type="PROSITE-ProRule" id="PRU00169"/>
    </source>
</evidence>
<feature type="modified residue" description="4-aspartylphosphate" evidence="2">
    <location>
        <position position="54"/>
    </location>
</feature>
<evidence type="ECO:0000313" key="4">
    <source>
        <dbReference type="EMBL" id="MCX3267506.1"/>
    </source>
</evidence>
<organism evidence="4 5">
    <name type="scientific">Pedobacter agri</name>
    <dbReference type="NCBI Taxonomy" id="454586"/>
    <lineage>
        <taxon>Bacteria</taxon>
        <taxon>Pseudomonadati</taxon>
        <taxon>Bacteroidota</taxon>
        <taxon>Sphingobacteriia</taxon>
        <taxon>Sphingobacteriales</taxon>
        <taxon>Sphingobacteriaceae</taxon>
        <taxon>Pedobacter</taxon>
    </lineage>
</organism>
<dbReference type="RefSeq" id="WP_010602482.1">
    <property type="nucleotide sequence ID" value="NZ_JAPJUH010000008.1"/>
</dbReference>
<dbReference type="PROSITE" id="PS50110">
    <property type="entry name" value="RESPONSE_REGULATORY"/>
    <property type="match status" value="1"/>
</dbReference>
<dbReference type="Gene3D" id="3.40.50.2300">
    <property type="match status" value="1"/>
</dbReference>
<dbReference type="AlphaFoldDB" id="A0A9X3IB25"/>
<dbReference type="PANTHER" id="PTHR44591:SF3">
    <property type="entry name" value="RESPONSE REGULATORY DOMAIN-CONTAINING PROTEIN"/>
    <property type="match status" value="1"/>
</dbReference>
<dbReference type="SUPFAM" id="SSF52172">
    <property type="entry name" value="CheY-like"/>
    <property type="match status" value="1"/>
</dbReference>
<name>A0A9X3IB25_9SPHI</name>
<dbReference type="PANTHER" id="PTHR44591">
    <property type="entry name" value="STRESS RESPONSE REGULATOR PROTEIN 1"/>
    <property type="match status" value="1"/>
</dbReference>
<dbReference type="InterPro" id="IPR011006">
    <property type="entry name" value="CheY-like_superfamily"/>
</dbReference>
<proteinExistence type="predicted"/>
<dbReference type="Pfam" id="PF00072">
    <property type="entry name" value="Response_reg"/>
    <property type="match status" value="1"/>
</dbReference>
<reference evidence="4" key="1">
    <citation type="submission" date="2022-11" db="EMBL/GenBank/DDBJ databases">
        <authorList>
            <person name="Graham C."/>
            <person name="Newman J.D."/>
        </authorList>
    </citation>
    <scope>NUCLEOTIDE SEQUENCE</scope>
    <source>
        <strain evidence="4">DSM 19486</strain>
    </source>
</reference>
<dbReference type="EMBL" id="JAPJUH010000008">
    <property type="protein sequence ID" value="MCX3267506.1"/>
    <property type="molecule type" value="Genomic_DNA"/>
</dbReference>
<evidence type="ECO:0000313" key="5">
    <source>
        <dbReference type="Proteomes" id="UP001142592"/>
    </source>
</evidence>
<keyword evidence="1 2" id="KW-0597">Phosphoprotein</keyword>
<keyword evidence="5" id="KW-1185">Reference proteome</keyword>
<dbReference type="CDD" id="cd00156">
    <property type="entry name" value="REC"/>
    <property type="match status" value="1"/>
</dbReference>
<comment type="caution">
    <text evidence="4">The sequence shown here is derived from an EMBL/GenBank/DDBJ whole genome shotgun (WGS) entry which is preliminary data.</text>
</comment>
<feature type="domain" description="Response regulatory" evidence="3">
    <location>
        <begin position="5"/>
        <end position="119"/>
    </location>
</feature>
<dbReference type="GO" id="GO:0000160">
    <property type="term" value="P:phosphorelay signal transduction system"/>
    <property type="evidence" value="ECO:0007669"/>
    <property type="project" value="InterPro"/>
</dbReference>
<evidence type="ECO:0000259" key="3">
    <source>
        <dbReference type="PROSITE" id="PS50110"/>
    </source>
</evidence>
<gene>
    <name evidence="4" type="ORF">OQZ29_22285</name>
</gene>
<dbReference type="Proteomes" id="UP001142592">
    <property type="component" value="Unassembled WGS sequence"/>
</dbReference>
<accession>A0A9X3IB25</accession>
<dbReference type="InterPro" id="IPR050595">
    <property type="entry name" value="Bact_response_regulator"/>
</dbReference>
<dbReference type="SMART" id="SM00448">
    <property type="entry name" value="REC"/>
    <property type="match status" value="1"/>
</dbReference>
<sequence length="143" mass="16066">MEQKKIFIVEDDLVLLETIQDILLDQGFDCQGCFHPENAIRMIEKYRPDLVLLDYMLPEWNGGELCSAIRAIDGFEYTPIIITSAYAKILLSISDYGCDAVIEKPFRISDLIGVINSQLCTRRSDSGLLPKIKKVVKSALPLG</sequence>
<dbReference type="InterPro" id="IPR001789">
    <property type="entry name" value="Sig_transdc_resp-reg_receiver"/>
</dbReference>
<protein>
    <submittedName>
        <fullName evidence="4">Response regulator</fullName>
    </submittedName>
</protein>